<evidence type="ECO:0000256" key="3">
    <source>
        <dbReference type="ARBA" id="ARBA00022553"/>
    </source>
</evidence>
<dbReference type="PROSITE" id="PS50110">
    <property type="entry name" value="RESPONSE_REGULATORY"/>
    <property type="match status" value="1"/>
</dbReference>
<comment type="caution">
    <text evidence="11">The sequence shown here is derived from an EMBL/GenBank/DDBJ whole genome shotgun (WGS) entry which is preliminary data.</text>
</comment>
<dbReference type="InterPro" id="IPR011123">
    <property type="entry name" value="Y_Y_Y"/>
</dbReference>
<dbReference type="SMART" id="SM00387">
    <property type="entry name" value="HATPase_c"/>
    <property type="match status" value="1"/>
</dbReference>
<dbReference type="SMART" id="SM00448">
    <property type="entry name" value="REC"/>
    <property type="match status" value="1"/>
</dbReference>
<dbReference type="PANTHER" id="PTHR43547">
    <property type="entry name" value="TWO-COMPONENT HISTIDINE KINASE"/>
    <property type="match status" value="1"/>
</dbReference>
<keyword evidence="7" id="KW-0812">Transmembrane</keyword>
<dbReference type="InterPro" id="IPR009057">
    <property type="entry name" value="Homeodomain-like_sf"/>
</dbReference>
<keyword evidence="7" id="KW-1133">Transmembrane helix</keyword>
<proteinExistence type="predicted"/>
<evidence type="ECO:0000313" key="11">
    <source>
        <dbReference type="EMBL" id="MFD0860593.1"/>
    </source>
</evidence>
<evidence type="ECO:0000256" key="2">
    <source>
        <dbReference type="ARBA" id="ARBA00012438"/>
    </source>
</evidence>
<sequence>MVNFQGHFGYVKRLPVLLIFFLVSTAIRSQIDFNSLEFHAVEKNIFQRPITAMVMDKHGFIWIGTDGAGLYKYNGFSYTYYSHSLKDENSLNSNSIRSLFVDRSGRVWVGTDAGLCMYNDWQNTFKRLNGNADNAPQYNYTSILCFAEYEDRFLVGTYDGVKEIDTKENVLKDHLLKGSTVLDLQFSTKGNLYIATNQGLKSEQYHKRGVIEDMTLEGTKEAPEVTKLHVDERENLWVGTLTSGLFKGDLKKAGGALLKLNVVEQAVMAIASGMDHILVAVENEGLIILDSNGNIVKNYRYSNKDPQSIGSDSVWSILFDKENRLWLGYYENGLGFFDSHHNKFGIIRSNNAKNSIQTNAVKAFAKTEEGDIWIAQVNGIDILNTTTGKITNVFGKSNSAYSGLPKGIYIEDIFVDSSGNTWIATWGNGVFLLKKGSKTFLNLTTTNTNGVLLTNKIRCFAEDGSGNVWMGSFLEGVYYYDPKMQRIEMPKGSSYAKSELTTKDVKVLYHDSNGQLWVGTSSGLYHLERQQDNGYSVIAHSNAISSKFGGHPSSNRILDIFETQDGTLWCGTNGGGLFSYKREEQGFERLVLKDHDLTFVNAIFEPTKNELWLSSKQGVLKIDRNSNEVERFTTNDGLLENFLIDRAIIMDDHNRMYLGTKNGINVIEPQNIVYNPYLAKPYLKDVKLFNKKIDRRDEDSPLDISQEGKMITLKHNQNVLTIDYEAISYTRPEKNQYAYFLEGFEKTWNYVGSKTSATYTNLSSGDYTFRLKAANNDGKWNDASVILKITVLPPWWQTIWAYISYAILLILGILSIMYIYRRRLHELNTYRLERERRVQKEELQQQKLQFFTNISHEFRTPLTLIINPIQELLNSREANINESVRRKHQIIYKNAERLSRLINELMDFRKLQSNKLRLRISNFNLIDRTKNILSFFNEEAKRRAINLDLKYQNKNLHVWADSGMLDKIFFNLLSNAFKVTPNAGRIRVDIKSGEEKVLPLIDPEKPIPVIEVHFRDNGPGIDQKDYKKIFKRFYLISELNKSYYGSTGVGLEMVKSFVELHKGAVEVESELGKGSVFKVIIPNGKEFFTDSVSPSQVKKDELMVVNNSETTPSKVYTIEDILSKKQLKKKLLVVEDNLDLQDYLTSILEDEYELIVASDGQEGWLKTMEQRPDIIISDIIMPIMDGVDFCKKLKGDPSLSHIPVVMLSAKDLAEDRISAREAGAEAYLTKPFSTKELKLVLDQLIKKSGGLKDPAANRTVVETVEKDLDLDNEFIQKVVHYIQDNIENPSLNVEKLSSHLCLSRSQVYRKIKLLTNLSPIEFIRRVRLERSRTLFQNDKNLNVSEVAHKVGFLSASYFTVCYKKQYGELPKKRR</sequence>
<keyword evidence="3 6" id="KW-0597">Phosphoprotein</keyword>
<dbReference type="Gene3D" id="1.10.287.130">
    <property type="match status" value="1"/>
</dbReference>
<dbReference type="PANTHER" id="PTHR43547:SF2">
    <property type="entry name" value="HYBRID SIGNAL TRANSDUCTION HISTIDINE KINASE C"/>
    <property type="match status" value="1"/>
</dbReference>
<dbReference type="Pfam" id="PF02518">
    <property type="entry name" value="HATPase_c"/>
    <property type="match status" value="1"/>
</dbReference>
<dbReference type="Gene3D" id="2.130.10.10">
    <property type="entry name" value="YVTN repeat-like/Quinoprotein amine dehydrogenase"/>
    <property type="match status" value="2"/>
</dbReference>
<evidence type="ECO:0000256" key="5">
    <source>
        <dbReference type="ARBA" id="ARBA00023163"/>
    </source>
</evidence>
<accession>A0ABW3CS45</accession>
<feature type="domain" description="Histidine kinase" evidence="9">
    <location>
        <begin position="853"/>
        <end position="1085"/>
    </location>
</feature>
<dbReference type="InterPro" id="IPR004358">
    <property type="entry name" value="Sig_transdc_His_kin-like_C"/>
</dbReference>
<dbReference type="PROSITE" id="PS01124">
    <property type="entry name" value="HTH_ARAC_FAMILY_2"/>
    <property type="match status" value="1"/>
</dbReference>
<dbReference type="SUPFAM" id="SSF55874">
    <property type="entry name" value="ATPase domain of HSP90 chaperone/DNA topoisomerase II/histidine kinase"/>
    <property type="match status" value="1"/>
</dbReference>
<keyword evidence="4" id="KW-0805">Transcription regulation</keyword>
<dbReference type="Proteomes" id="UP001596978">
    <property type="component" value="Unassembled WGS sequence"/>
</dbReference>
<reference evidence="12" key="1">
    <citation type="journal article" date="2019" name="Int. J. Syst. Evol. Microbiol.">
        <title>The Global Catalogue of Microorganisms (GCM) 10K type strain sequencing project: providing services to taxonomists for standard genome sequencing and annotation.</title>
        <authorList>
            <consortium name="The Broad Institute Genomics Platform"/>
            <consortium name="The Broad Institute Genome Sequencing Center for Infectious Disease"/>
            <person name="Wu L."/>
            <person name="Ma J."/>
        </authorList>
    </citation>
    <scope>NUCLEOTIDE SEQUENCE [LARGE SCALE GENOMIC DNA]</scope>
    <source>
        <strain evidence="12">CCUG 62952</strain>
    </source>
</reference>
<feature type="modified residue" description="4-aspartylphosphate" evidence="6">
    <location>
        <position position="1178"/>
    </location>
</feature>
<evidence type="ECO:0000259" key="8">
    <source>
        <dbReference type="PROSITE" id="PS01124"/>
    </source>
</evidence>
<dbReference type="SUPFAM" id="SSF52172">
    <property type="entry name" value="CheY-like"/>
    <property type="match status" value="1"/>
</dbReference>
<dbReference type="PRINTS" id="PR00344">
    <property type="entry name" value="BCTRLSENSOR"/>
</dbReference>
<feature type="domain" description="Response regulatory" evidence="10">
    <location>
        <begin position="1130"/>
        <end position="1245"/>
    </location>
</feature>
<dbReference type="Pfam" id="PF12833">
    <property type="entry name" value="HTH_18"/>
    <property type="match status" value="1"/>
</dbReference>
<dbReference type="Gene3D" id="3.30.565.10">
    <property type="entry name" value="Histidine kinase-like ATPase, C-terminal domain"/>
    <property type="match status" value="1"/>
</dbReference>
<dbReference type="InterPro" id="IPR011006">
    <property type="entry name" value="CheY-like_superfamily"/>
</dbReference>
<dbReference type="EMBL" id="JBHTJH010000001">
    <property type="protein sequence ID" value="MFD0860593.1"/>
    <property type="molecule type" value="Genomic_DNA"/>
</dbReference>
<evidence type="ECO:0000313" key="12">
    <source>
        <dbReference type="Proteomes" id="UP001596978"/>
    </source>
</evidence>
<dbReference type="CDD" id="cd00146">
    <property type="entry name" value="PKD"/>
    <property type="match status" value="1"/>
</dbReference>
<keyword evidence="12" id="KW-1185">Reference proteome</keyword>
<dbReference type="InterPro" id="IPR001789">
    <property type="entry name" value="Sig_transdc_resp-reg_receiver"/>
</dbReference>
<evidence type="ECO:0000259" key="10">
    <source>
        <dbReference type="PROSITE" id="PS50110"/>
    </source>
</evidence>
<evidence type="ECO:0000256" key="7">
    <source>
        <dbReference type="SAM" id="Phobius"/>
    </source>
</evidence>
<dbReference type="SUPFAM" id="SSF63829">
    <property type="entry name" value="Calcium-dependent phosphotriesterase"/>
    <property type="match status" value="3"/>
</dbReference>
<evidence type="ECO:0000256" key="1">
    <source>
        <dbReference type="ARBA" id="ARBA00000085"/>
    </source>
</evidence>
<evidence type="ECO:0000259" key="9">
    <source>
        <dbReference type="PROSITE" id="PS50109"/>
    </source>
</evidence>
<feature type="transmembrane region" description="Helical" evidence="7">
    <location>
        <begin position="799"/>
        <end position="820"/>
    </location>
</feature>
<dbReference type="CDD" id="cd00082">
    <property type="entry name" value="HisKA"/>
    <property type="match status" value="1"/>
</dbReference>
<comment type="catalytic activity">
    <reaction evidence="1">
        <text>ATP + protein L-histidine = ADP + protein N-phospho-L-histidine.</text>
        <dbReference type="EC" id="2.7.13.3"/>
    </reaction>
</comment>
<dbReference type="SMART" id="SM00342">
    <property type="entry name" value="HTH_ARAC"/>
    <property type="match status" value="1"/>
</dbReference>
<dbReference type="Gene3D" id="1.10.10.60">
    <property type="entry name" value="Homeodomain-like"/>
    <property type="match status" value="2"/>
</dbReference>
<dbReference type="EC" id="2.7.13.3" evidence="2"/>
<dbReference type="InterPro" id="IPR011110">
    <property type="entry name" value="Reg_prop"/>
</dbReference>
<dbReference type="CDD" id="cd00075">
    <property type="entry name" value="HATPase"/>
    <property type="match status" value="1"/>
</dbReference>
<feature type="domain" description="HTH araC/xylS-type" evidence="8">
    <location>
        <begin position="1276"/>
        <end position="1374"/>
    </location>
</feature>
<protein>
    <recommendedName>
        <fullName evidence="2">histidine kinase</fullName>
        <ecNumber evidence="2">2.7.13.3</ecNumber>
    </recommendedName>
</protein>
<dbReference type="InterPro" id="IPR036097">
    <property type="entry name" value="HisK_dim/P_sf"/>
</dbReference>
<dbReference type="PROSITE" id="PS50109">
    <property type="entry name" value="HIS_KIN"/>
    <property type="match status" value="1"/>
</dbReference>
<name>A0ABW3CS45_9FLAO</name>
<dbReference type="RefSeq" id="WP_386402112.1">
    <property type="nucleotide sequence ID" value="NZ_JBHTJH010000001.1"/>
</dbReference>
<dbReference type="InterPro" id="IPR015943">
    <property type="entry name" value="WD40/YVTN_repeat-like_dom_sf"/>
</dbReference>
<dbReference type="Pfam" id="PF00512">
    <property type="entry name" value="HisKA"/>
    <property type="match status" value="1"/>
</dbReference>
<dbReference type="Gene3D" id="2.60.40.10">
    <property type="entry name" value="Immunoglobulins"/>
    <property type="match status" value="1"/>
</dbReference>
<dbReference type="SUPFAM" id="SSF46689">
    <property type="entry name" value="Homeodomain-like"/>
    <property type="match status" value="1"/>
</dbReference>
<dbReference type="InterPro" id="IPR003594">
    <property type="entry name" value="HATPase_dom"/>
</dbReference>
<dbReference type="SUPFAM" id="SSF47384">
    <property type="entry name" value="Homodimeric domain of signal transducing histidine kinase"/>
    <property type="match status" value="1"/>
</dbReference>
<evidence type="ECO:0000256" key="4">
    <source>
        <dbReference type="ARBA" id="ARBA00023015"/>
    </source>
</evidence>
<gene>
    <name evidence="11" type="ORF">ACFQ1M_00110</name>
</gene>
<dbReference type="Pfam" id="PF07494">
    <property type="entry name" value="Reg_prop"/>
    <property type="match status" value="4"/>
</dbReference>
<keyword evidence="5" id="KW-0804">Transcription</keyword>
<dbReference type="Gene3D" id="3.40.50.2300">
    <property type="match status" value="1"/>
</dbReference>
<dbReference type="InterPro" id="IPR036890">
    <property type="entry name" value="HATPase_C_sf"/>
</dbReference>
<dbReference type="InterPro" id="IPR013783">
    <property type="entry name" value="Ig-like_fold"/>
</dbReference>
<dbReference type="InterPro" id="IPR003661">
    <property type="entry name" value="HisK_dim/P_dom"/>
</dbReference>
<dbReference type="Pfam" id="PF00072">
    <property type="entry name" value="Response_reg"/>
    <property type="match status" value="1"/>
</dbReference>
<dbReference type="InterPro" id="IPR018060">
    <property type="entry name" value="HTH_AraC"/>
</dbReference>
<dbReference type="SMART" id="SM00388">
    <property type="entry name" value="HisKA"/>
    <property type="match status" value="1"/>
</dbReference>
<dbReference type="Pfam" id="PF07495">
    <property type="entry name" value="Y_Y_Y"/>
    <property type="match status" value="1"/>
</dbReference>
<dbReference type="InterPro" id="IPR005467">
    <property type="entry name" value="His_kinase_dom"/>
</dbReference>
<organism evidence="11 12">
    <name type="scientific">Sungkyunkwania multivorans</name>
    <dbReference type="NCBI Taxonomy" id="1173618"/>
    <lineage>
        <taxon>Bacteria</taxon>
        <taxon>Pseudomonadati</taxon>
        <taxon>Bacteroidota</taxon>
        <taxon>Flavobacteriia</taxon>
        <taxon>Flavobacteriales</taxon>
        <taxon>Flavobacteriaceae</taxon>
        <taxon>Sungkyunkwania</taxon>
    </lineage>
</organism>
<evidence type="ECO:0000256" key="6">
    <source>
        <dbReference type="PROSITE-ProRule" id="PRU00169"/>
    </source>
</evidence>
<keyword evidence="7" id="KW-0472">Membrane</keyword>